<comment type="caution">
    <text evidence="1">The sequence shown here is derived from an EMBL/GenBank/DDBJ whole genome shotgun (WGS) entry which is preliminary data.</text>
</comment>
<reference evidence="1" key="1">
    <citation type="journal article" date="2019" name="bioRxiv">
        <title>The Genome of the Zebra Mussel, Dreissena polymorpha: A Resource for Invasive Species Research.</title>
        <authorList>
            <person name="McCartney M.A."/>
            <person name="Auch B."/>
            <person name="Kono T."/>
            <person name="Mallez S."/>
            <person name="Zhang Y."/>
            <person name="Obille A."/>
            <person name="Becker A."/>
            <person name="Abrahante J.E."/>
            <person name="Garbe J."/>
            <person name="Badalamenti J.P."/>
            <person name="Herman A."/>
            <person name="Mangelson H."/>
            <person name="Liachko I."/>
            <person name="Sullivan S."/>
            <person name="Sone E.D."/>
            <person name="Koren S."/>
            <person name="Silverstein K.A.T."/>
            <person name="Beckman K.B."/>
            <person name="Gohl D.M."/>
        </authorList>
    </citation>
    <scope>NUCLEOTIDE SEQUENCE</scope>
    <source>
        <strain evidence="1">Duluth1</strain>
        <tissue evidence="1">Whole animal</tissue>
    </source>
</reference>
<dbReference type="EMBL" id="JAIWYP010000016">
    <property type="protein sequence ID" value="KAH3695290.1"/>
    <property type="molecule type" value="Genomic_DNA"/>
</dbReference>
<evidence type="ECO:0000313" key="1">
    <source>
        <dbReference type="EMBL" id="KAH3695290.1"/>
    </source>
</evidence>
<dbReference type="AlphaFoldDB" id="A0A9D4BH31"/>
<organism evidence="1 2">
    <name type="scientific">Dreissena polymorpha</name>
    <name type="common">Zebra mussel</name>
    <name type="synonym">Mytilus polymorpha</name>
    <dbReference type="NCBI Taxonomy" id="45954"/>
    <lineage>
        <taxon>Eukaryota</taxon>
        <taxon>Metazoa</taxon>
        <taxon>Spiralia</taxon>
        <taxon>Lophotrochozoa</taxon>
        <taxon>Mollusca</taxon>
        <taxon>Bivalvia</taxon>
        <taxon>Autobranchia</taxon>
        <taxon>Heteroconchia</taxon>
        <taxon>Euheterodonta</taxon>
        <taxon>Imparidentia</taxon>
        <taxon>Neoheterodontei</taxon>
        <taxon>Myida</taxon>
        <taxon>Dreissenoidea</taxon>
        <taxon>Dreissenidae</taxon>
        <taxon>Dreissena</taxon>
    </lineage>
</organism>
<keyword evidence="2" id="KW-1185">Reference proteome</keyword>
<name>A0A9D4BH31_DREPO</name>
<evidence type="ECO:0000313" key="2">
    <source>
        <dbReference type="Proteomes" id="UP000828390"/>
    </source>
</evidence>
<protein>
    <submittedName>
        <fullName evidence="1">Uncharacterized protein</fullName>
    </submittedName>
</protein>
<gene>
    <name evidence="1" type="ORF">DPMN_082747</name>
</gene>
<reference evidence="1" key="2">
    <citation type="submission" date="2020-11" db="EMBL/GenBank/DDBJ databases">
        <authorList>
            <person name="McCartney M.A."/>
            <person name="Auch B."/>
            <person name="Kono T."/>
            <person name="Mallez S."/>
            <person name="Becker A."/>
            <person name="Gohl D.M."/>
            <person name="Silverstein K.A.T."/>
            <person name="Koren S."/>
            <person name="Bechman K.B."/>
            <person name="Herman A."/>
            <person name="Abrahante J.E."/>
            <person name="Garbe J."/>
        </authorList>
    </citation>
    <scope>NUCLEOTIDE SEQUENCE</scope>
    <source>
        <strain evidence="1">Duluth1</strain>
        <tissue evidence="1">Whole animal</tissue>
    </source>
</reference>
<accession>A0A9D4BH31</accession>
<proteinExistence type="predicted"/>
<sequence length="121" mass="13935">MFQPTFMNSEHPGGHISLGQSLTKFHEKWTIDVTSRVFKRKNAPPLTRTIFELIQYIIRTNVLTKFEERLDYTCGHFYDNRTIHVASRLLTRKNSPSPGGHVFKPTGTIFELSQDIIGTNL</sequence>
<dbReference type="Proteomes" id="UP000828390">
    <property type="component" value="Unassembled WGS sequence"/>
</dbReference>